<gene>
    <name evidence="7" type="ORF">LIER_05609</name>
</gene>
<keyword evidence="4" id="KW-0539">Nucleus</keyword>
<dbReference type="SMART" id="SM00353">
    <property type="entry name" value="HLH"/>
    <property type="match status" value="1"/>
</dbReference>
<evidence type="ECO:0000256" key="3">
    <source>
        <dbReference type="ARBA" id="ARBA00023163"/>
    </source>
</evidence>
<dbReference type="GO" id="GO:0046983">
    <property type="term" value="F:protein dimerization activity"/>
    <property type="evidence" value="ECO:0007669"/>
    <property type="project" value="InterPro"/>
</dbReference>
<keyword evidence="8" id="KW-1185">Reference proteome</keyword>
<keyword evidence="5" id="KW-0175">Coiled coil</keyword>
<comment type="caution">
    <text evidence="7">The sequence shown here is derived from an EMBL/GenBank/DDBJ whole genome shotgun (WGS) entry which is preliminary data.</text>
</comment>
<evidence type="ECO:0000256" key="5">
    <source>
        <dbReference type="SAM" id="Coils"/>
    </source>
</evidence>
<dbReference type="InterPro" id="IPR052610">
    <property type="entry name" value="bHLH_transcription_regulator"/>
</dbReference>
<dbReference type="GO" id="GO:0080090">
    <property type="term" value="P:regulation of primary metabolic process"/>
    <property type="evidence" value="ECO:0007669"/>
    <property type="project" value="UniProtKB-ARBA"/>
</dbReference>
<evidence type="ECO:0000259" key="6">
    <source>
        <dbReference type="PROSITE" id="PS50888"/>
    </source>
</evidence>
<organism evidence="7 8">
    <name type="scientific">Lithospermum erythrorhizon</name>
    <name type="common">Purple gromwell</name>
    <name type="synonym">Lithospermum officinale var. erythrorhizon</name>
    <dbReference type="NCBI Taxonomy" id="34254"/>
    <lineage>
        <taxon>Eukaryota</taxon>
        <taxon>Viridiplantae</taxon>
        <taxon>Streptophyta</taxon>
        <taxon>Embryophyta</taxon>
        <taxon>Tracheophyta</taxon>
        <taxon>Spermatophyta</taxon>
        <taxon>Magnoliopsida</taxon>
        <taxon>eudicotyledons</taxon>
        <taxon>Gunneridae</taxon>
        <taxon>Pentapetalae</taxon>
        <taxon>asterids</taxon>
        <taxon>lamiids</taxon>
        <taxon>Boraginales</taxon>
        <taxon>Boraginaceae</taxon>
        <taxon>Boraginoideae</taxon>
        <taxon>Lithospermeae</taxon>
        <taxon>Lithospermum</taxon>
    </lineage>
</organism>
<protein>
    <submittedName>
        <fullName evidence="7">Basic helix-loop-helix transcription factor</fullName>
    </submittedName>
</protein>
<dbReference type="PANTHER" id="PTHR45959">
    <property type="entry name" value="BHLH TRANSCRIPTION FACTOR"/>
    <property type="match status" value="1"/>
</dbReference>
<dbReference type="Gene3D" id="4.10.280.10">
    <property type="entry name" value="Helix-loop-helix DNA-binding domain"/>
    <property type="match status" value="1"/>
</dbReference>
<evidence type="ECO:0000313" key="8">
    <source>
        <dbReference type="Proteomes" id="UP001454036"/>
    </source>
</evidence>
<proteinExistence type="predicted"/>
<dbReference type="InterPro" id="IPR036638">
    <property type="entry name" value="HLH_DNA-bd_sf"/>
</dbReference>
<evidence type="ECO:0000256" key="4">
    <source>
        <dbReference type="ARBA" id="ARBA00023242"/>
    </source>
</evidence>
<dbReference type="CDD" id="cd11452">
    <property type="entry name" value="bHLH_AtNAI1_like"/>
    <property type="match status" value="1"/>
</dbReference>
<accession>A0AAV3P1F1</accession>
<dbReference type="AlphaFoldDB" id="A0AAV3P1F1"/>
<evidence type="ECO:0000256" key="1">
    <source>
        <dbReference type="ARBA" id="ARBA00004123"/>
    </source>
</evidence>
<dbReference type="SUPFAM" id="SSF47459">
    <property type="entry name" value="HLH, helix-loop-helix DNA-binding domain"/>
    <property type="match status" value="1"/>
</dbReference>
<dbReference type="Proteomes" id="UP001454036">
    <property type="component" value="Unassembled WGS sequence"/>
</dbReference>
<dbReference type="InterPro" id="IPR011598">
    <property type="entry name" value="bHLH_dom"/>
</dbReference>
<keyword evidence="3" id="KW-0804">Transcription</keyword>
<name>A0AAV3P1F1_LITER</name>
<dbReference type="Pfam" id="PF22754">
    <property type="entry name" value="bHLH-TF_ACT-like_plant"/>
    <property type="match status" value="1"/>
</dbReference>
<reference evidence="7 8" key="1">
    <citation type="submission" date="2024-01" db="EMBL/GenBank/DDBJ databases">
        <title>The complete chloroplast genome sequence of Lithospermum erythrorhizon: insights into the phylogenetic relationship among Boraginaceae species and the maternal lineages of purple gromwells.</title>
        <authorList>
            <person name="Okada T."/>
            <person name="Watanabe K."/>
        </authorList>
    </citation>
    <scope>NUCLEOTIDE SEQUENCE [LARGE SCALE GENOMIC DNA]</scope>
</reference>
<feature type="coiled-coil region" evidence="5">
    <location>
        <begin position="205"/>
        <end position="232"/>
    </location>
</feature>
<sequence length="347" mass="39514">MEISNLGIEDPNFFHQWSISSFDELSAFGDVIFESFQETKQQNQQLEFNNKRSSCEELTEINVDERALKQMRSDSFSSCEHDHQLASTNHHHQLPTSNNYFNNNSITQVQGIAMPKQEISFPTDHPHVISQQGGSFGDYHQNNNYVFKISQGANKRVSNQTASRLPHAQDHILAERRRREKLSQRFIALSALVPGLKKMDKASVLGEAIKYLKQLQEKVKALEEQARKKSTESVVFVKRHEMYADDNNSSSDDNSSPSAQFQDSLPQIEARFSDKDVLIRVHCEKKKGVLAKVVSEVEKLHLSVVNTNSMTFCSALDITVIARMKEDFSMTVKDFMKNLSLTLKTVI</sequence>
<dbReference type="Pfam" id="PF00010">
    <property type="entry name" value="HLH"/>
    <property type="match status" value="1"/>
</dbReference>
<comment type="subcellular location">
    <subcellularLocation>
        <location evidence="1">Nucleus</location>
    </subcellularLocation>
</comment>
<dbReference type="PANTHER" id="PTHR45959:SF2">
    <property type="entry name" value="BHLH TRANSCRIPTION FACTOR"/>
    <property type="match status" value="1"/>
</dbReference>
<evidence type="ECO:0000313" key="7">
    <source>
        <dbReference type="EMBL" id="GAA0145410.1"/>
    </source>
</evidence>
<keyword evidence="2" id="KW-0805">Transcription regulation</keyword>
<dbReference type="GO" id="GO:0005634">
    <property type="term" value="C:nucleus"/>
    <property type="evidence" value="ECO:0007669"/>
    <property type="project" value="UniProtKB-SubCell"/>
</dbReference>
<feature type="domain" description="BHLH" evidence="6">
    <location>
        <begin position="166"/>
        <end position="215"/>
    </location>
</feature>
<dbReference type="InterPro" id="IPR054502">
    <property type="entry name" value="bHLH-TF_ACT-like_plant"/>
</dbReference>
<dbReference type="PROSITE" id="PS50888">
    <property type="entry name" value="BHLH"/>
    <property type="match status" value="1"/>
</dbReference>
<evidence type="ECO:0000256" key="2">
    <source>
        <dbReference type="ARBA" id="ARBA00023015"/>
    </source>
</evidence>
<dbReference type="EMBL" id="BAABME010000776">
    <property type="protein sequence ID" value="GAA0145410.1"/>
    <property type="molecule type" value="Genomic_DNA"/>
</dbReference>